<sequence>MSSANNSEPSTCRISSTNDSNAYTNFQQQDDINILPKSVIEQSKIEPATPRPPFSQIGIHNHVSLNLHFNNQQQHQQQRQQQHQQQQQQQQPKALSTTNQQTSDSKIISESFIESLVQRFNDTQQ</sequence>
<keyword evidence="3" id="KW-1185">Reference proteome</keyword>
<name>A0A821B1X0_9BILA</name>
<reference evidence="2" key="1">
    <citation type="submission" date="2021-02" db="EMBL/GenBank/DDBJ databases">
        <authorList>
            <person name="Nowell W R."/>
        </authorList>
    </citation>
    <scope>NUCLEOTIDE SEQUENCE</scope>
</reference>
<comment type="caution">
    <text evidence="2">The sequence shown here is derived from an EMBL/GenBank/DDBJ whole genome shotgun (WGS) entry which is preliminary data.</text>
</comment>
<evidence type="ECO:0000313" key="3">
    <source>
        <dbReference type="Proteomes" id="UP000663866"/>
    </source>
</evidence>
<protein>
    <submittedName>
        <fullName evidence="2">Uncharacterized protein</fullName>
    </submittedName>
</protein>
<feature type="compositionally biased region" description="Polar residues" evidence="1">
    <location>
        <begin position="92"/>
        <end position="106"/>
    </location>
</feature>
<dbReference type="EMBL" id="CAJOBG010069219">
    <property type="protein sequence ID" value="CAF4587227.1"/>
    <property type="molecule type" value="Genomic_DNA"/>
</dbReference>
<feature type="compositionally biased region" description="Low complexity" evidence="1">
    <location>
        <begin position="72"/>
        <end position="91"/>
    </location>
</feature>
<feature type="region of interest" description="Disordered" evidence="1">
    <location>
        <begin position="1"/>
        <end position="31"/>
    </location>
</feature>
<evidence type="ECO:0000256" key="1">
    <source>
        <dbReference type="SAM" id="MobiDB-lite"/>
    </source>
</evidence>
<evidence type="ECO:0000313" key="2">
    <source>
        <dbReference type="EMBL" id="CAF4587227.1"/>
    </source>
</evidence>
<gene>
    <name evidence="2" type="ORF">OVN521_LOCUS44652</name>
</gene>
<proteinExistence type="predicted"/>
<feature type="non-terminal residue" evidence="2">
    <location>
        <position position="125"/>
    </location>
</feature>
<organism evidence="2 3">
    <name type="scientific">Rotaria magnacalcarata</name>
    <dbReference type="NCBI Taxonomy" id="392030"/>
    <lineage>
        <taxon>Eukaryota</taxon>
        <taxon>Metazoa</taxon>
        <taxon>Spiralia</taxon>
        <taxon>Gnathifera</taxon>
        <taxon>Rotifera</taxon>
        <taxon>Eurotatoria</taxon>
        <taxon>Bdelloidea</taxon>
        <taxon>Philodinida</taxon>
        <taxon>Philodinidae</taxon>
        <taxon>Rotaria</taxon>
    </lineage>
</organism>
<dbReference type="Proteomes" id="UP000663866">
    <property type="component" value="Unassembled WGS sequence"/>
</dbReference>
<dbReference type="AlphaFoldDB" id="A0A821B1X0"/>
<feature type="region of interest" description="Disordered" evidence="1">
    <location>
        <begin position="41"/>
        <end position="60"/>
    </location>
</feature>
<accession>A0A821B1X0</accession>
<feature type="region of interest" description="Disordered" evidence="1">
    <location>
        <begin position="70"/>
        <end position="106"/>
    </location>
</feature>